<dbReference type="Proteomes" id="UP001059596">
    <property type="component" value="Chromosome 3R"/>
</dbReference>
<gene>
    <name evidence="1" type="ORF">M5D96_001855</name>
</gene>
<protein>
    <submittedName>
        <fullName evidence="1">Uncharacterized protein</fullName>
    </submittedName>
</protein>
<dbReference type="AlphaFoldDB" id="A0A9P9YYX9"/>
<comment type="caution">
    <text evidence="1">The sequence shown here is derived from an EMBL/GenBank/DDBJ whole genome shotgun (WGS) entry which is preliminary data.</text>
</comment>
<name>A0A9P9YYX9_9MUSC</name>
<evidence type="ECO:0000313" key="2">
    <source>
        <dbReference type="Proteomes" id="UP001059596"/>
    </source>
</evidence>
<reference evidence="1" key="1">
    <citation type="journal article" date="2023" name="Genome Biol. Evol.">
        <title>Long-read-based Genome Assembly of Drosophila gunungcola Reveals Fewer Chemosensory Genes in Flower-breeding Species.</title>
        <authorList>
            <person name="Negi A."/>
            <person name="Liao B.Y."/>
            <person name="Yeh S.D."/>
        </authorList>
    </citation>
    <scope>NUCLEOTIDE SEQUENCE</scope>
    <source>
        <strain evidence="1">Sukarami</strain>
    </source>
</reference>
<sequence>MPPHAAPPPSYPRHALALKTPSHLFPGRLNFWNFTGDMTVRVDTTSAWLGQLFMSLSQIGCQQNFMQRYVSLKSLKQVRG</sequence>
<evidence type="ECO:0000313" key="1">
    <source>
        <dbReference type="EMBL" id="KAI8045672.1"/>
    </source>
</evidence>
<dbReference type="InterPro" id="IPR038377">
    <property type="entry name" value="Na/Glc_symporter_sf"/>
</dbReference>
<keyword evidence="2" id="KW-1185">Reference proteome</keyword>
<dbReference type="Gene3D" id="1.20.1730.10">
    <property type="entry name" value="Sodium/glucose cotransporter"/>
    <property type="match status" value="1"/>
</dbReference>
<accession>A0A9P9YYX9</accession>
<organism evidence="1 2">
    <name type="scientific">Drosophila gunungcola</name>
    <name type="common">fruit fly</name>
    <dbReference type="NCBI Taxonomy" id="103775"/>
    <lineage>
        <taxon>Eukaryota</taxon>
        <taxon>Metazoa</taxon>
        <taxon>Ecdysozoa</taxon>
        <taxon>Arthropoda</taxon>
        <taxon>Hexapoda</taxon>
        <taxon>Insecta</taxon>
        <taxon>Pterygota</taxon>
        <taxon>Neoptera</taxon>
        <taxon>Endopterygota</taxon>
        <taxon>Diptera</taxon>
        <taxon>Brachycera</taxon>
        <taxon>Muscomorpha</taxon>
        <taxon>Ephydroidea</taxon>
        <taxon>Drosophilidae</taxon>
        <taxon>Drosophila</taxon>
        <taxon>Sophophora</taxon>
    </lineage>
</organism>
<proteinExistence type="predicted"/>
<dbReference type="EMBL" id="JAMKOV010000001">
    <property type="protein sequence ID" value="KAI8045672.1"/>
    <property type="molecule type" value="Genomic_DNA"/>
</dbReference>